<dbReference type="GO" id="GO:0009055">
    <property type="term" value="F:electron transfer activity"/>
    <property type="evidence" value="ECO:0007669"/>
    <property type="project" value="InterPro"/>
</dbReference>
<proteinExistence type="inferred from homology"/>
<dbReference type="SUPFAM" id="SSF52218">
    <property type="entry name" value="Flavoproteins"/>
    <property type="match status" value="1"/>
</dbReference>
<dbReference type="PROSITE" id="PS00201">
    <property type="entry name" value="FLAVODOXIN"/>
    <property type="match status" value="1"/>
</dbReference>
<reference evidence="7 8" key="1">
    <citation type="submission" date="2023-09" db="EMBL/GenBank/DDBJ databases">
        <authorList>
            <person name="Rey-Velasco X."/>
        </authorList>
    </citation>
    <scope>NUCLEOTIDE SEQUENCE [LARGE SCALE GENOMIC DNA]</scope>
    <source>
        <strain evidence="7 8">W409</strain>
    </source>
</reference>
<dbReference type="InterPro" id="IPR001226">
    <property type="entry name" value="Flavodoxin_CS"/>
</dbReference>
<comment type="similarity">
    <text evidence="2">Belongs to the WrbA family.</text>
</comment>
<dbReference type="Gene3D" id="3.40.50.360">
    <property type="match status" value="1"/>
</dbReference>
<comment type="cofactor">
    <cofactor evidence="1">
        <name>FMN</name>
        <dbReference type="ChEBI" id="CHEBI:58210"/>
    </cofactor>
</comment>
<dbReference type="InterPro" id="IPR008254">
    <property type="entry name" value="Flavodoxin/NO_synth"/>
</dbReference>
<dbReference type="NCBIfam" id="NF002999">
    <property type="entry name" value="PRK03767.1"/>
    <property type="match status" value="1"/>
</dbReference>
<dbReference type="Proteomes" id="UP001249020">
    <property type="component" value="Unassembled WGS sequence"/>
</dbReference>
<protein>
    <submittedName>
        <fullName evidence="7">NAD(P)H:quinone oxidoreductase</fullName>
        <ecNumber evidence="7">1.6.5.2</ecNumber>
    </submittedName>
</protein>
<evidence type="ECO:0000256" key="5">
    <source>
        <dbReference type="SAM" id="MobiDB-lite"/>
    </source>
</evidence>
<dbReference type="EMBL" id="JAVRIE010000001">
    <property type="protein sequence ID" value="MDT0581394.1"/>
    <property type="molecule type" value="Genomic_DNA"/>
</dbReference>
<dbReference type="GO" id="GO:0016020">
    <property type="term" value="C:membrane"/>
    <property type="evidence" value="ECO:0007669"/>
    <property type="project" value="TreeGrafter"/>
</dbReference>
<keyword evidence="3" id="KW-0285">Flavoprotein</keyword>
<dbReference type="PROSITE" id="PS50902">
    <property type="entry name" value="FLAVODOXIN_LIKE"/>
    <property type="match status" value="1"/>
</dbReference>
<evidence type="ECO:0000256" key="3">
    <source>
        <dbReference type="ARBA" id="ARBA00022630"/>
    </source>
</evidence>
<keyword evidence="4" id="KW-0288">FMN</keyword>
<dbReference type="NCBIfam" id="TIGR01755">
    <property type="entry name" value="flav_wrbA"/>
    <property type="match status" value="1"/>
</dbReference>
<gene>
    <name evidence="7" type="primary">wrbA</name>
    <name evidence="7" type="ORF">RM544_02495</name>
</gene>
<evidence type="ECO:0000256" key="4">
    <source>
        <dbReference type="ARBA" id="ARBA00022643"/>
    </source>
</evidence>
<comment type="caution">
    <text evidence="7">The sequence shown here is derived from an EMBL/GenBank/DDBJ whole genome shotgun (WGS) entry which is preliminary data.</text>
</comment>
<evidence type="ECO:0000256" key="1">
    <source>
        <dbReference type="ARBA" id="ARBA00001917"/>
    </source>
</evidence>
<dbReference type="PANTHER" id="PTHR30546:SF23">
    <property type="entry name" value="FLAVOPROTEIN-LIKE PROTEIN YCP4-RELATED"/>
    <property type="match status" value="1"/>
</dbReference>
<dbReference type="InterPro" id="IPR005025">
    <property type="entry name" value="FMN_Rdtase-like_dom"/>
</dbReference>
<dbReference type="GO" id="GO:0003955">
    <property type="term" value="F:NAD(P)H dehydrogenase (quinone) activity"/>
    <property type="evidence" value="ECO:0007669"/>
    <property type="project" value="UniProtKB-EC"/>
</dbReference>
<keyword evidence="8" id="KW-1185">Reference proteome</keyword>
<keyword evidence="7" id="KW-0560">Oxidoreductase</keyword>
<dbReference type="FunFam" id="3.40.50.360:FF:000001">
    <property type="entry name" value="NAD(P)H dehydrogenase (Quinone) FQR1-like"/>
    <property type="match status" value="1"/>
</dbReference>
<evidence type="ECO:0000259" key="6">
    <source>
        <dbReference type="PROSITE" id="PS50902"/>
    </source>
</evidence>
<sequence length="199" mass="20950">MNKANVLVLYYSQHGITKALAESIMLGAEKAGADVCLRTVPRVSATIEAVEDSVPESGAPYVTHEDLIQCHALALGSPTHFGNMAAAMKHFLDTTSSLWLKGALIDKPAGVFTSSSSLHGGQESTLLSMMLPLLHHGMAIIGVPYAEPGLHQTSDGGTPYGPSALSRDGKSTLSNDEKSIAIAFGKRLAQHAIKSRNNS</sequence>
<dbReference type="EC" id="1.6.5.2" evidence="7"/>
<dbReference type="AlphaFoldDB" id="A0AAW8QX86"/>
<evidence type="ECO:0000313" key="8">
    <source>
        <dbReference type="Proteomes" id="UP001249020"/>
    </source>
</evidence>
<organism evidence="7 8">
    <name type="scientific">Brumicola blandensis</name>
    <dbReference type="NCBI Taxonomy" id="3075611"/>
    <lineage>
        <taxon>Bacteria</taxon>
        <taxon>Pseudomonadati</taxon>
        <taxon>Pseudomonadota</taxon>
        <taxon>Gammaproteobacteria</taxon>
        <taxon>Alteromonadales</taxon>
        <taxon>Alteromonadaceae</taxon>
        <taxon>Brumicola</taxon>
    </lineage>
</organism>
<feature type="region of interest" description="Disordered" evidence="5">
    <location>
        <begin position="152"/>
        <end position="172"/>
    </location>
</feature>
<dbReference type="RefSeq" id="WP_311360196.1">
    <property type="nucleotide sequence ID" value="NZ_JAVRIE010000001.1"/>
</dbReference>
<evidence type="ECO:0000313" key="7">
    <source>
        <dbReference type="EMBL" id="MDT0581394.1"/>
    </source>
</evidence>
<dbReference type="PANTHER" id="PTHR30546">
    <property type="entry name" value="FLAVODOXIN-RELATED PROTEIN WRBA-RELATED"/>
    <property type="match status" value="1"/>
</dbReference>
<evidence type="ECO:0000256" key="2">
    <source>
        <dbReference type="ARBA" id="ARBA00006961"/>
    </source>
</evidence>
<dbReference type="GO" id="GO:0010181">
    <property type="term" value="F:FMN binding"/>
    <property type="evidence" value="ECO:0007669"/>
    <property type="project" value="InterPro"/>
</dbReference>
<dbReference type="Pfam" id="PF03358">
    <property type="entry name" value="FMN_red"/>
    <property type="match status" value="1"/>
</dbReference>
<dbReference type="InterPro" id="IPR029039">
    <property type="entry name" value="Flavoprotein-like_sf"/>
</dbReference>
<accession>A0AAW8QX86</accession>
<name>A0AAW8QX86_9ALTE</name>
<dbReference type="InterPro" id="IPR010089">
    <property type="entry name" value="Flavoprotein_WrbA-like"/>
</dbReference>
<feature type="domain" description="Flavodoxin-like" evidence="6">
    <location>
        <begin position="6"/>
        <end position="189"/>
    </location>
</feature>